<dbReference type="STRING" id="83767.SAMN05660652_01240"/>
<dbReference type="Pfam" id="PF03466">
    <property type="entry name" value="LysR_substrate"/>
    <property type="match status" value="1"/>
</dbReference>
<dbReference type="InterPro" id="IPR000847">
    <property type="entry name" value="LysR_HTH_N"/>
</dbReference>
<keyword evidence="3 6" id="KW-0238">DNA-binding</keyword>
<accession>A0A1G7ZPF7</accession>
<dbReference type="EMBL" id="FNCY01000003">
    <property type="protein sequence ID" value="SDH10631.1"/>
    <property type="molecule type" value="Genomic_DNA"/>
</dbReference>
<keyword evidence="7" id="KW-1185">Reference proteome</keyword>
<keyword evidence="2" id="KW-0805">Transcription regulation</keyword>
<organism evidence="6 7">
    <name type="scientific">Propionivibrio dicarboxylicus</name>
    <dbReference type="NCBI Taxonomy" id="83767"/>
    <lineage>
        <taxon>Bacteria</taxon>
        <taxon>Pseudomonadati</taxon>
        <taxon>Pseudomonadota</taxon>
        <taxon>Betaproteobacteria</taxon>
        <taxon>Rhodocyclales</taxon>
        <taxon>Rhodocyclaceae</taxon>
        <taxon>Propionivibrio</taxon>
    </lineage>
</organism>
<evidence type="ECO:0000256" key="1">
    <source>
        <dbReference type="ARBA" id="ARBA00009437"/>
    </source>
</evidence>
<dbReference type="GO" id="GO:0005829">
    <property type="term" value="C:cytosol"/>
    <property type="evidence" value="ECO:0007669"/>
    <property type="project" value="TreeGrafter"/>
</dbReference>
<dbReference type="InterPro" id="IPR036390">
    <property type="entry name" value="WH_DNA-bd_sf"/>
</dbReference>
<comment type="similarity">
    <text evidence="1">Belongs to the LysR transcriptional regulatory family.</text>
</comment>
<dbReference type="Pfam" id="PF00126">
    <property type="entry name" value="HTH_1"/>
    <property type="match status" value="1"/>
</dbReference>
<evidence type="ECO:0000256" key="3">
    <source>
        <dbReference type="ARBA" id="ARBA00023125"/>
    </source>
</evidence>
<evidence type="ECO:0000256" key="2">
    <source>
        <dbReference type="ARBA" id="ARBA00023015"/>
    </source>
</evidence>
<keyword evidence="4" id="KW-0804">Transcription</keyword>
<sequence>MSTPSTEQLLNRLRLRQVALLLAISEFKTLRNAASRLGMTQPAASKMLRELEDAFGEPLFERIGRGLKFTATGEAVLTAFRGLRNGVAGLSRELHELPLGGSGRLLIGSISATSSSPLSDAIIRLKQRYPLLSVEIHVDTSDRLVELLRAGKLDLVIGRMPEPGSRASRDCVFRPIGEEALALVCACTHPAMREIQKKKIRFEALQDYPWIFPLHGSPLREVIEQEFQSHHVPLPQGLIETSSFMTITGLVAQSEMIAAIPKSVAAVFTRHGLLRSLPYTFTNSLSPWGSLIFADRPVSPIMQTTLDLLHAADTGR</sequence>
<dbReference type="Gene3D" id="3.40.190.290">
    <property type="match status" value="1"/>
</dbReference>
<dbReference type="GO" id="GO:0003700">
    <property type="term" value="F:DNA-binding transcription factor activity"/>
    <property type="evidence" value="ECO:0007669"/>
    <property type="project" value="InterPro"/>
</dbReference>
<protein>
    <submittedName>
        <fullName evidence="6">DNA-binding transcriptional regulator, LysR family</fullName>
    </submittedName>
</protein>
<dbReference type="SUPFAM" id="SSF53850">
    <property type="entry name" value="Periplasmic binding protein-like II"/>
    <property type="match status" value="1"/>
</dbReference>
<dbReference type="PRINTS" id="PR00039">
    <property type="entry name" value="HTHLYSR"/>
</dbReference>
<gene>
    <name evidence="6" type="ORF">SAMN05660652_01240</name>
</gene>
<dbReference type="AlphaFoldDB" id="A0A1G7ZPF7"/>
<dbReference type="InterPro" id="IPR050950">
    <property type="entry name" value="HTH-type_LysR_regulators"/>
</dbReference>
<dbReference type="PANTHER" id="PTHR30419">
    <property type="entry name" value="HTH-TYPE TRANSCRIPTIONAL REGULATOR YBHD"/>
    <property type="match status" value="1"/>
</dbReference>
<evidence type="ECO:0000259" key="5">
    <source>
        <dbReference type="PROSITE" id="PS50931"/>
    </source>
</evidence>
<feature type="domain" description="HTH lysR-type" evidence="5">
    <location>
        <begin position="13"/>
        <end position="70"/>
    </location>
</feature>
<dbReference type="SUPFAM" id="SSF46785">
    <property type="entry name" value="Winged helix' DNA-binding domain"/>
    <property type="match status" value="1"/>
</dbReference>
<dbReference type="OrthoDB" id="9133980at2"/>
<reference evidence="6 7" key="1">
    <citation type="submission" date="2016-10" db="EMBL/GenBank/DDBJ databases">
        <authorList>
            <person name="de Groot N.N."/>
        </authorList>
    </citation>
    <scope>NUCLEOTIDE SEQUENCE [LARGE SCALE GENOMIC DNA]</scope>
    <source>
        <strain evidence="6 7">DSM 5885</strain>
    </source>
</reference>
<proteinExistence type="inferred from homology"/>
<evidence type="ECO:0000313" key="7">
    <source>
        <dbReference type="Proteomes" id="UP000198607"/>
    </source>
</evidence>
<dbReference type="PROSITE" id="PS50931">
    <property type="entry name" value="HTH_LYSR"/>
    <property type="match status" value="1"/>
</dbReference>
<evidence type="ECO:0000256" key="4">
    <source>
        <dbReference type="ARBA" id="ARBA00023163"/>
    </source>
</evidence>
<evidence type="ECO:0000313" key="6">
    <source>
        <dbReference type="EMBL" id="SDH10631.1"/>
    </source>
</evidence>
<dbReference type="GO" id="GO:0003677">
    <property type="term" value="F:DNA binding"/>
    <property type="evidence" value="ECO:0007669"/>
    <property type="project" value="UniProtKB-KW"/>
</dbReference>
<dbReference type="InterPro" id="IPR036388">
    <property type="entry name" value="WH-like_DNA-bd_sf"/>
</dbReference>
<dbReference type="PANTHER" id="PTHR30419:SF8">
    <property type="entry name" value="NITROGEN ASSIMILATION TRANSCRIPTIONAL ACTIVATOR-RELATED"/>
    <property type="match status" value="1"/>
</dbReference>
<dbReference type="Gene3D" id="1.10.10.10">
    <property type="entry name" value="Winged helix-like DNA-binding domain superfamily/Winged helix DNA-binding domain"/>
    <property type="match status" value="1"/>
</dbReference>
<dbReference type="Proteomes" id="UP000198607">
    <property type="component" value="Unassembled WGS sequence"/>
</dbReference>
<dbReference type="RefSeq" id="WP_091935374.1">
    <property type="nucleotide sequence ID" value="NZ_FNCY01000003.1"/>
</dbReference>
<name>A0A1G7ZPF7_9RHOO</name>
<dbReference type="InterPro" id="IPR005119">
    <property type="entry name" value="LysR_subst-bd"/>
</dbReference>